<proteinExistence type="predicted"/>
<dbReference type="SMART" id="SM00347">
    <property type="entry name" value="HTH_MARR"/>
    <property type="match status" value="1"/>
</dbReference>
<feature type="compositionally biased region" description="Polar residues" evidence="1">
    <location>
        <begin position="1"/>
        <end position="12"/>
    </location>
</feature>
<dbReference type="RefSeq" id="WP_343973989.1">
    <property type="nucleotide sequence ID" value="NZ_BAAAGK010000116.1"/>
</dbReference>
<dbReference type="Proteomes" id="UP001596514">
    <property type="component" value="Unassembled WGS sequence"/>
</dbReference>
<dbReference type="InterPro" id="IPR036390">
    <property type="entry name" value="WH_DNA-bd_sf"/>
</dbReference>
<evidence type="ECO:0000256" key="1">
    <source>
        <dbReference type="SAM" id="MobiDB-lite"/>
    </source>
</evidence>
<sequence>MDTTAQTVTETAIPSGHPCTAAGPASEPMDVATALIQLTGLVQGIYARVSERHDLTPVQAKLLCVLLEGPRGMADLAQIFGVERAALTGLMDRAEKRGLARRDPVPGDRRALQATLTDTGREAAAAFHAEITGQLAQLTADLDLADGEHLRATMTGIIQQHRAAFGAGPADCR</sequence>
<gene>
    <name evidence="3" type="ORF">ACFQVD_09765</name>
</gene>
<protein>
    <submittedName>
        <fullName evidence="3">MarR family winged helix-turn-helix transcriptional regulator</fullName>
    </submittedName>
</protein>
<name>A0ABW2SXG1_9ACTN</name>
<dbReference type="Gene3D" id="1.10.10.10">
    <property type="entry name" value="Winged helix-like DNA-binding domain superfamily/Winged helix DNA-binding domain"/>
    <property type="match status" value="1"/>
</dbReference>
<dbReference type="SUPFAM" id="SSF46785">
    <property type="entry name" value="Winged helix' DNA-binding domain"/>
    <property type="match status" value="1"/>
</dbReference>
<dbReference type="PROSITE" id="PS50995">
    <property type="entry name" value="HTH_MARR_2"/>
    <property type="match status" value="1"/>
</dbReference>
<feature type="region of interest" description="Disordered" evidence="1">
    <location>
        <begin position="1"/>
        <end position="25"/>
    </location>
</feature>
<accession>A0ABW2SXG1</accession>
<evidence type="ECO:0000259" key="2">
    <source>
        <dbReference type="PROSITE" id="PS50995"/>
    </source>
</evidence>
<dbReference type="PANTHER" id="PTHR33164">
    <property type="entry name" value="TRANSCRIPTIONAL REGULATOR, MARR FAMILY"/>
    <property type="match status" value="1"/>
</dbReference>
<organism evidence="3 4">
    <name type="scientific">Streptosporangium amethystogenes subsp. fukuiense</name>
    <dbReference type="NCBI Taxonomy" id="698418"/>
    <lineage>
        <taxon>Bacteria</taxon>
        <taxon>Bacillati</taxon>
        <taxon>Actinomycetota</taxon>
        <taxon>Actinomycetes</taxon>
        <taxon>Streptosporangiales</taxon>
        <taxon>Streptosporangiaceae</taxon>
        <taxon>Streptosporangium</taxon>
    </lineage>
</organism>
<evidence type="ECO:0000313" key="3">
    <source>
        <dbReference type="EMBL" id="MFC7600384.1"/>
    </source>
</evidence>
<dbReference type="Pfam" id="PF12802">
    <property type="entry name" value="MarR_2"/>
    <property type="match status" value="1"/>
</dbReference>
<reference evidence="4" key="1">
    <citation type="journal article" date="2019" name="Int. J. Syst. Evol. Microbiol.">
        <title>The Global Catalogue of Microorganisms (GCM) 10K type strain sequencing project: providing services to taxonomists for standard genome sequencing and annotation.</title>
        <authorList>
            <consortium name="The Broad Institute Genomics Platform"/>
            <consortium name="The Broad Institute Genome Sequencing Center for Infectious Disease"/>
            <person name="Wu L."/>
            <person name="Ma J."/>
        </authorList>
    </citation>
    <scope>NUCLEOTIDE SEQUENCE [LARGE SCALE GENOMIC DNA]</scope>
    <source>
        <strain evidence="4">JCM 10083</strain>
    </source>
</reference>
<dbReference type="InterPro" id="IPR036388">
    <property type="entry name" value="WH-like_DNA-bd_sf"/>
</dbReference>
<dbReference type="EMBL" id="JBHTEE010000001">
    <property type="protein sequence ID" value="MFC7600384.1"/>
    <property type="molecule type" value="Genomic_DNA"/>
</dbReference>
<keyword evidence="4" id="KW-1185">Reference proteome</keyword>
<dbReference type="InterPro" id="IPR000835">
    <property type="entry name" value="HTH_MarR-typ"/>
</dbReference>
<comment type="caution">
    <text evidence="3">The sequence shown here is derived from an EMBL/GenBank/DDBJ whole genome shotgun (WGS) entry which is preliminary data.</text>
</comment>
<dbReference type="PRINTS" id="PR00598">
    <property type="entry name" value="HTHMARR"/>
</dbReference>
<dbReference type="PANTHER" id="PTHR33164:SF107">
    <property type="entry name" value="TRANSCRIPTIONAL REGULATORY PROTEIN"/>
    <property type="match status" value="1"/>
</dbReference>
<evidence type="ECO:0000313" key="4">
    <source>
        <dbReference type="Proteomes" id="UP001596514"/>
    </source>
</evidence>
<feature type="domain" description="HTH marR-type" evidence="2">
    <location>
        <begin position="28"/>
        <end position="159"/>
    </location>
</feature>
<dbReference type="InterPro" id="IPR039422">
    <property type="entry name" value="MarR/SlyA-like"/>
</dbReference>